<keyword evidence="2 3" id="KW-0143">Chaperone</keyword>
<comment type="function">
    <text evidence="3">Binds specifically to cytosolic chaperonin (c-CPN) and transfers target proteins to it. Binds to nascent polypeptide chain and promotes folding in an environment in which there are many competing pathways for nonnative proteins.</text>
</comment>
<evidence type="ECO:0000313" key="4">
    <source>
        <dbReference type="EMBL" id="KDO18565.1"/>
    </source>
</evidence>
<dbReference type="Proteomes" id="UP000030745">
    <property type="component" value="Unassembled WGS sequence"/>
</dbReference>
<dbReference type="SUPFAM" id="SSF46579">
    <property type="entry name" value="Prefoldin"/>
    <property type="match status" value="1"/>
</dbReference>
<dbReference type="InterPro" id="IPR009053">
    <property type="entry name" value="Prefoldin"/>
</dbReference>
<dbReference type="STRING" id="695850.A0A067BP80"/>
<organism evidence="4 5">
    <name type="scientific">Saprolegnia parasitica (strain CBS 223.65)</name>
    <dbReference type="NCBI Taxonomy" id="695850"/>
    <lineage>
        <taxon>Eukaryota</taxon>
        <taxon>Sar</taxon>
        <taxon>Stramenopiles</taxon>
        <taxon>Oomycota</taxon>
        <taxon>Saprolegniomycetes</taxon>
        <taxon>Saprolegniales</taxon>
        <taxon>Saprolegniaceae</taxon>
        <taxon>Saprolegnia</taxon>
    </lineage>
</organism>
<comment type="similarity">
    <text evidence="1 3">Belongs to the prefoldin subunit alpha family.</text>
</comment>
<dbReference type="GeneID" id="24137771"/>
<protein>
    <recommendedName>
        <fullName evidence="3">Prefoldin subunit 3</fullName>
    </recommendedName>
</protein>
<evidence type="ECO:0000256" key="3">
    <source>
        <dbReference type="PIRNR" id="PIRNR016396"/>
    </source>
</evidence>
<gene>
    <name evidence="4" type="ORF">SPRG_16117</name>
</gene>
<dbReference type="GO" id="GO:0007021">
    <property type="term" value="P:tubulin complex assembly"/>
    <property type="evidence" value="ECO:0007669"/>
    <property type="project" value="TreeGrafter"/>
</dbReference>
<dbReference type="GO" id="GO:0016272">
    <property type="term" value="C:prefoldin complex"/>
    <property type="evidence" value="ECO:0007669"/>
    <property type="project" value="UniProtKB-UniRule"/>
</dbReference>
<accession>A0A067BP80</accession>
<reference evidence="4 5" key="1">
    <citation type="journal article" date="2013" name="PLoS Genet.">
        <title>Distinctive expansion of potential virulence genes in the genome of the oomycete fish pathogen Saprolegnia parasitica.</title>
        <authorList>
            <person name="Jiang R.H."/>
            <person name="de Bruijn I."/>
            <person name="Haas B.J."/>
            <person name="Belmonte R."/>
            <person name="Lobach L."/>
            <person name="Christie J."/>
            <person name="van den Ackerveken G."/>
            <person name="Bottin A."/>
            <person name="Bulone V."/>
            <person name="Diaz-Moreno S.M."/>
            <person name="Dumas B."/>
            <person name="Fan L."/>
            <person name="Gaulin E."/>
            <person name="Govers F."/>
            <person name="Grenville-Briggs L.J."/>
            <person name="Horner N.R."/>
            <person name="Levin J.Z."/>
            <person name="Mammella M."/>
            <person name="Meijer H.J."/>
            <person name="Morris P."/>
            <person name="Nusbaum C."/>
            <person name="Oome S."/>
            <person name="Phillips A.J."/>
            <person name="van Rooyen D."/>
            <person name="Rzeszutek E."/>
            <person name="Saraiva M."/>
            <person name="Secombes C.J."/>
            <person name="Seidl M.F."/>
            <person name="Snel B."/>
            <person name="Stassen J.H."/>
            <person name="Sykes S."/>
            <person name="Tripathy S."/>
            <person name="van den Berg H."/>
            <person name="Vega-Arreguin J.C."/>
            <person name="Wawra S."/>
            <person name="Young S.K."/>
            <person name="Zeng Q."/>
            <person name="Dieguez-Uribeondo J."/>
            <person name="Russ C."/>
            <person name="Tyler B.M."/>
            <person name="van West P."/>
        </authorList>
    </citation>
    <scope>NUCLEOTIDE SEQUENCE [LARGE SCALE GENOMIC DNA]</scope>
    <source>
        <strain evidence="4 5">CBS 223.65</strain>
    </source>
</reference>
<dbReference type="InterPro" id="IPR016655">
    <property type="entry name" value="PFD3"/>
</dbReference>
<keyword evidence="5" id="KW-1185">Reference proteome</keyword>
<dbReference type="Pfam" id="PF02996">
    <property type="entry name" value="Prefoldin"/>
    <property type="match status" value="1"/>
</dbReference>
<dbReference type="OrthoDB" id="6375174at2759"/>
<evidence type="ECO:0000256" key="2">
    <source>
        <dbReference type="ARBA" id="ARBA00023186"/>
    </source>
</evidence>
<dbReference type="KEGG" id="spar:SPRG_16117"/>
<evidence type="ECO:0000256" key="1">
    <source>
        <dbReference type="ARBA" id="ARBA00010048"/>
    </source>
</evidence>
<dbReference type="InterPro" id="IPR004127">
    <property type="entry name" value="Prefoldin_subunit_alpha"/>
</dbReference>
<dbReference type="CDD" id="cd23156">
    <property type="entry name" value="Prefoldin_3"/>
    <property type="match status" value="1"/>
</dbReference>
<dbReference type="GO" id="GO:0006457">
    <property type="term" value="P:protein folding"/>
    <property type="evidence" value="ECO:0007669"/>
    <property type="project" value="UniProtKB-UniRule"/>
</dbReference>
<dbReference type="AlphaFoldDB" id="A0A067BP80"/>
<dbReference type="Gene3D" id="1.10.287.370">
    <property type="match status" value="1"/>
</dbReference>
<dbReference type="PANTHER" id="PTHR12409:SF0">
    <property type="entry name" value="PREFOLDIN SUBUNIT 3"/>
    <property type="match status" value="1"/>
</dbReference>
<proteinExistence type="inferred from homology"/>
<dbReference type="OMA" id="YNYDVHQ"/>
<dbReference type="VEuPathDB" id="FungiDB:SPRG_16117"/>
<name>A0A067BP80_SAPPC</name>
<dbReference type="RefSeq" id="XP_012210735.1">
    <property type="nucleotide sequence ID" value="XM_012355345.1"/>
</dbReference>
<comment type="subunit">
    <text evidence="3">Heterohexamer of two PFD-alpha type and four PFD-beta type subunits.</text>
</comment>
<dbReference type="GO" id="GO:0007017">
    <property type="term" value="P:microtubule-based process"/>
    <property type="evidence" value="ECO:0007669"/>
    <property type="project" value="TreeGrafter"/>
</dbReference>
<dbReference type="EMBL" id="KK583419">
    <property type="protein sequence ID" value="KDO18565.1"/>
    <property type="molecule type" value="Genomic_DNA"/>
</dbReference>
<sequence length="193" mass="21543">MAESSDITDRLLGERNERGIPCAIFVEDVAAFVGADPVEGIVGALQQLYSKYKFMETNLTKSKQSFKTKIPDTEKDLAMLEHLMASREKDEPIETHFSLADNVFANATIDADVQTVCIWLGANVMVEYSFDEALSLLQSNLSTATSRLSQIEADLGFLRDQIITTEVNMARIFNFDVRRRRQEKGEAPAVKAS</sequence>
<dbReference type="GO" id="GO:0015631">
    <property type="term" value="F:tubulin binding"/>
    <property type="evidence" value="ECO:0007669"/>
    <property type="project" value="TreeGrafter"/>
</dbReference>
<dbReference type="PANTHER" id="PTHR12409">
    <property type="entry name" value="PREFOLDIN SUBUNIT 3"/>
    <property type="match status" value="1"/>
</dbReference>
<dbReference type="PIRSF" id="PIRSF016396">
    <property type="entry name" value="Prefoldin_subunit_3"/>
    <property type="match status" value="1"/>
</dbReference>
<evidence type="ECO:0000313" key="5">
    <source>
        <dbReference type="Proteomes" id="UP000030745"/>
    </source>
</evidence>
<dbReference type="FunFam" id="1.10.287.370:FF:000001">
    <property type="entry name" value="Prefoldin subunit 3"/>
    <property type="match status" value="1"/>
</dbReference>
<dbReference type="GO" id="GO:0005737">
    <property type="term" value="C:cytoplasm"/>
    <property type="evidence" value="ECO:0007669"/>
    <property type="project" value="TreeGrafter"/>
</dbReference>